<evidence type="ECO:0000256" key="1">
    <source>
        <dbReference type="ARBA" id="ARBA00022603"/>
    </source>
</evidence>
<protein>
    <submittedName>
        <fullName evidence="4">Site-specific TYPE II DNA methyltransferase</fullName>
        <ecNumber evidence="4">2.1.1.72</ecNumber>
    </submittedName>
</protein>
<proteinExistence type="predicted"/>
<organism evidence="4">
    <name type="scientific">groundwater metagenome</name>
    <dbReference type="NCBI Taxonomy" id="717931"/>
    <lineage>
        <taxon>unclassified sequences</taxon>
        <taxon>metagenomes</taxon>
        <taxon>ecological metagenomes</taxon>
    </lineage>
</organism>
<sequence>MKKIISIGTIEEIEEKDIEIKHLPFNDLFSIKNQQNIVSQTLFPLTFEERKKIFLEHLKSPSNNLKYKRYIGSPLRYPGGKSLAVGLIIKYFPDNIKRIVSPFFGGGSVEIAAAKELGIEVLGFDIFDILVNYWKIQIEKPKKLYDNLLAINPTKEAYEIVKSKLKAHWKKEIVLHPLELATYFYFNHNLSYGPGFLGWISKIYEDKKKYYSMIEKVRDFNAKNIKVECDAFENVIPKFNDDFLYCDPPYYLGDDSTLFHGVYPQRNFPIYHDNFNHKLLRDLLNKHKGSFVLSYNDCPTIREWYKNYKIFNVSWQYTMGQGETRIGLNRIKENRNHIKKSNEILIVQDG</sequence>
<keyword evidence="2 4" id="KW-0808">Transferase</keyword>
<gene>
    <name evidence="4" type="primary">MFOKI</name>
    <name evidence="4" type="ORF">MSIBF_A3060005</name>
</gene>
<dbReference type="PANTHER" id="PTHR30481">
    <property type="entry name" value="DNA ADENINE METHYLASE"/>
    <property type="match status" value="1"/>
</dbReference>
<dbReference type="PRINTS" id="PR00505">
    <property type="entry name" value="D12N6MTFRASE"/>
</dbReference>
<dbReference type="GO" id="GO:0009007">
    <property type="term" value="F:site-specific DNA-methyltransferase (adenine-specific) activity"/>
    <property type="evidence" value="ECO:0007669"/>
    <property type="project" value="UniProtKB-EC"/>
</dbReference>
<dbReference type="GO" id="GO:1904047">
    <property type="term" value="F:S-adenosyl-L-methionine binding"/>
    <property type="evidence" value="ECO:0007669"/>
    <property type="project" value="TreeGrafter"/>
</dbReference>
<dbReference type="InterPro" id="IPR012327">
    <property type="entry name" value="MeTrfase_D12"/>
</dbReference>
<dbReference type="AlphaFoldDB" id="A0A098EBV6"/>
<dbReference type="GO" id="GO:0009307">
    <property type="term" value="P:DNA restriction-modification system"/>
    <property type="evidence" value="ECO:0007669"/>
    <property type="project" value="InterPro"/>
</dbReference>
<evidence type="ECO:0000256" key="2">
    <source>
        <dbReference type="ARBA" id="ARBA00022679"/>
    </source>
</evidence>
<dbReference type="InterPro" id="IPR029063">
    <property type="entry name" value="SAM-dependent_MTases_sf"/>
</dbReference>
<keyword evidence="3" id="KW-0949">S-adenosyl-L-methionine</keyword>
<dbReference type="GO" id="GO:0006298">
    <property type="term" value="P:mismatch repair"/>
    <property type="evidence" value="ECO:0007669"/>
    <property type="project" value="TreeGrafter"/>
</dbReference>
<dbReference type="GO" id="GO:0032259">
    <property type="term" value="P:methylation"/>
    <property type="evidence" value="ECO:0007669"/>
    <property type="project" value="UniProtKB-KW"/>
</dbReference>
<dbReference type="Pfam" id="PF02086">
    <property type="entry name" value="MethyltransfD12"/>
    <property type="match status" value="1"/>
</dbReference>
<evidence type="ECO:0000313" key="4">
    <source>
        <dbReference type="EMBL" id="CEG12996.1"/>
    </source>
</evidence>
<dbReference type="EC" id="2.1.1.72" evidence="4"/>
<accession>A0A098EBV6</accession>
<name>A0A098EBV6_9ZZZZ</name>
<dbReference type="GO" id="GO:0043565">
    <property type="term" value="F:sequence-specific DNA binding"/>
    <property type="evidence" value="ECO:0007669"/>
    <property type="project" value="TreeGrafter"/>
</dbReference>
<keyword evidence="1 4" id="KW-0489">Methyltransferase</keyword>
<evidence type="ECO:0000256" key="3">
    <source>
        <dbReference type="ARBA" id="ARBA00022691"/>
    </source>
</evidence>
<dbReference type="SUPFAM" id="SSF53335">
    <property type="entry name" value="S-adenosyl-L-methionine-dependent methyltransferases"/>
    <property type="match status" value="1"/>
</dbReference>
<dbReference type="Gene3D" id="3.40.50.150">
    <property type="entry name" value="Vaccinia Virus protein VP39"/>
    <property type="match status" value="2"/>
</dbReference>
<reference evidence="4" key="1">
    <citation type="submission" date="2014-09" db="EMBL/GenBank/DDBJ databases">
        <authorList>
            <person name="Probst J Alexander"/>
        </authorList>
    </citation>
    <scope>NUCLEOTIDE SEQUENCE</scope>
</reference>
<dbReference type="EMBL" id="CCXY01000231">
    <property type="protein sequence ID" value="CEG12996.1"/>
    <property type="molecule type" value="Genomic_DNA"/>
</dbReference>